<protein>
    <recommendedName>
        <fullName evidence="5">Excalibur calcium-binding domain-containing protein</fullName>
    </recommendedName>
</protein>
<dbReference type="PATRIC" id="fig|1675527.3.peg.3590"/>
<dbReference type="PROSITE" id="PS51257">
    <property type="entry name" value="PROKAR_LIPOPROTEIN"/>
    <property type="match status" value="1"/>
</dbReference>
<organism evidence="3 4">
    <name type="scientific">Candidatus Rhodobacter oscarellae</name>
    <dbReference type="NCBI Taxonomy" id="1675527"/>
    <lineage>
        <taxon>Bacteria</taxon>
        <taxon>Pseudomonadati</taxon>
        <taxon>Pseudomonadota</taxon>
        <taxon>Alphaproteobacteria</taxon>
        <taxon>Rhodobacterales</taxon>
        <taxon>Rhodobacter group</taxon>
        <taxon>Rhodobacter</taxon>
    </lineage>
</organism>
<gene>
    <name evidence="3" type="ORF">AIOL_003432</name>
</gene>
<evidence type="ECO:0000256" key="2">
    <source>
        <dbReference type="SAM" id="SignalP"/>
    </source>
</evidence>
<feature type="chain" id="PRO_5005318285" description="Excalibur calcium-binding domain-containing protein" evidence="2">
    <location>
        <begin position="23"/>
        <end position="254"/>
    </location>
</feature>
<evidence type="ECO:0000313" key="4">
    <source>
        <dbReference type="Proteomes" id="UP000037178"/>
    </source>
</evidence>
<reference evidence="3 4" key="1">
    <citation type="submission" date="2015-06" db="EMBL/GenBank/DDBJ databases">
        <title>Draft genome sequence of an Alphaproteobacteria species associated to the Mediterranean sponge Oscarella lobularis.</title>
        <authorList>
            <person name="Jourda C."/>
            <person name="Santini S."/>
            <person name="Claverie J.-M."/>
        </authorList>
    </citation>
    <scope>NUCLEOTIDE SEQUENCE [LARGE SCALE GENOMIC DNA]</scope>
    <source>
        <strain evidence="3">IGS</strain>
    </source>
</reference>
<dbReference type="EMBL" id="LFTY01000002">
    <property type="protein sequence ID" value="KMW58457.1"/>
    <property type="molecule type" value="Genomic_DNA"/>
</dbReference>
<proteinExistence type="predicted"/>
<keyword evidence="2" id="KW-0732">Signal</keyword>
<feature type="compositionally biased region" description="Polar residues" evidence="1">
    <location>
        <begin position="126"/>
        <end position="135"/>
    </location>
</feature>
<accession>A0A0J9E6Y7</accession>
<feature type="compositionally biased region" description="Low complexity" evidence="1">
    <location>
        <begin position="109"/>
        <end position="121"/>
    </location>
</feature>
<feature type="signal peptide" evidence="2">
    <location>
        <begin position="1"/>
        <end position="22"/>
    </location>
</feature>
<sequence length="254" mass="27343">MLWGRAREMRYAFGIAALAALAACSPPVPESGAPARDVSFGDYGDYNSYTVRRESELTGTPPAQPGARIGPSLPPAQTAATTTTGTRVPPDSLPPRQTLVNADIPPETPALGTTTTNAGTTPPDPSQSNRGLSNEQDFDEVANRQSIESDAERLRANREAFQVIEPTAVPTRTGNAGPNIVQYALSSRHPRGQKLYRRGITSQRKHERACFQYVSSDLAQEAFLSAGGPQRDRLGLDPDGDGYACDWDPSRYRG</sequence>
<feature type="region of interest" description="Disordered" evidence="1">
    <location>
        <begin position="26"/>
        <end position="142"/>
    </location>
</feature>
<comment type="caution">
    <text evidence="3">The sequence shown here is derived from an EMBL/GenBank/DDBJ whole genome shotgun (WGS) entry which is preliminary data.</text>
</comment>
<dbReference type="Proteomes" id="UP000037178">
    <property type="component" value="Unassembled WGS sequence"/>
</dbReference>
<feature type="region of interest" description="Disordered" evidence="1">
    <location>
        <begin position="228"/>
        <end position="254"/>
    </location>
</feature>
<evidence type="ECO:0000313" key="3">
    <source>
        <dbReference type="EMBL" id="KMW58457.1"/>
    </source>
</evidence>
<keyword evidence="4" id="KW-1185">Reference proteome</keyword>
<evidence type="ECO:0000256" key="1">
    <source>
        <dbReference type="SAM" id="MobiDB-lite"/>
    </source>
</evidence>
<evidence type="ECO:0008006" key="5">
    <source>
        <dbReference type="Google" id="ProtNLM"/>
    </source>
</evidence>
<dbReference type="STRING" id="1675527.AIOL_003432"/>
<dbReference type="AlphaFoldDB" id="A0A0J9E6Y7"/>
<feature type="compositionally biased region" description="Low complexity" evidence="1">
    <location>
        <begin position="76"/>
        <end position="86"/>
    </location>
</feature>
<name>A0A0J9E6Y7_9RHOB</name>